<evidence type="ECO:0000259" key="1">
    <source>
        <dbReference type="Pfam" id="PF00814"/>
    </source>
</evidence>
<gene>
    <name evidence="2" type="primary">tsaB</name>
    <name evidence="2" type="ORF">CYJ76_09880</name>
</gene>
<keyword evidence="3" id="KW-1185">Reference proteome</keyword>
<dbReference type="PANTHER" id="PTHR11735">
    <property type="entry name" value="TRNA N6-ADENOSINE THREONYLCARBAMOYLTRANSFERASE"/>
    <property type="match status" value="1"/>
</dbReference>
<name>A0A2I1P8V1_9MICO</name>
<dbReference type="OrthoDB" id="9809995at2"/>
<dbReference type="PANTHER" id="PTHR11735:SF11">
    <property type="entry name" value="TRNA THREONYLCARBAMOYLADENOSINE BIOSYNTHESIS PROTEIN TSAB"/>
    <property type="match status" value="1"/>
</dbReference>
<dbReference type="SUPFAM" id="SSF53067">
    <property type="entry name" value="Actin-like ATPase domain"/>
    <property type="match status" value="2"/>
</dbReference>
<organism evidence="2 3">
    <name type="scientific">Kytococcus schroeteri</name>
    <dbReference type="NCBI Taxonomy" id="138300"/>
    <lineage>
        <taxon>Bacteria</taxon>
        <taxon>Bacillati</taxon>
        <taxon>Actinomycetota</taxon>
        <taxon>Actinomycetes</taxon>
        <taxon>Micrococcales</taxon>
        <taxon>Kytococcaceae</taxon>
        <taxon>Kytococcus</taxon>
    </lineage>
</organism>
<protein>
    <submittedName>
        <fullName evidence="2">tRNA (Adenosine(37)-N6)-threonylcarbamoyltransferase complex dimerization subunit type 1 TsaB</fullName>
    </submittedName>
</protein>
<evidence type="ECO:0000313" key="2">
    <source>
        <dbReference type="EMBL" id="PKZ41048.1"/>
    </source>
</evidence>
<dbReference type="InterPro" id="IPR022496">
    <property type="entry name" value="T6A_TsaB"/>
</dbReference>
<dbReference type="InterPro" id="IPR043129">
    <property type="entry name" value="ATPase_NBD"/>
</dbReference>
<reference evidence="2 3" key="1">
    <citation type="submission" date="2017-12" db="EMBL/GenBank/DDBJ databases">
        <title>Phylogenetic diversity of female urinary microbiome.</title>
        <authorList>
            <person name="Thomas-White K."/>
            <person name="Wolfe A.J."/>
        </authorList>
    </citation>
    <scope>NUCLEOTIDE SEQUENCE [LARGE SCALE GENOMIC DNA]</scope>
    <source>
        <strain evidence="2 3">UMB1298</strain>
    </source>
</reference>
<dbReference type="AlphaFoldDB" id="A0A2I1P8V1"/>
<dbReference type="Gene3D" id="3.30.420.40">
    <property type="match status" value="2"/>
</dbReference>
<dbReference type="GO" id="GO:0016740">
    <property type="term" value="F:transferase activity"/>
    <property type="evidence" value="ECO:0007669"/>
    <property type="project" value="UniProtKB-KW"/>
</dbReference>
<keyword evidence="2" id="KW-0808">Transferase</keyword>
<dbReference type="Pfam" id="PF00814">
    <property type="entry name" value="TsaD"/>
    <property type="match status" value="1"/>
</dbReference>
<dbReference type="InterPro" id="IPR000905">
    <property type="entry name" value="Gcp-like_dom"/>
</dbReference>
<dbReference type="RefSeq" id="WP_101850000.1">
    <property type="nucleotide sequence ID" value="NZ_JBHLVH010000022.1"/>
</dbReference>
<dbReference type="EMBL" id="PKIZ01000020">
    <property type="protein sequence ID" value="PKZ41048.1"/>
    <property type="molecule type" value="Genomic_DNA"/>
</dbReference>
<evidence type="ECO:0000313" key="3">
    <source>
        <dbReference type="Proteomes" id="UP000234206"/>
    </source>
</evidence>
<comment type="caution">
    <text evidence="2">The sequence shown here is derived from an EMBL/GenBank/DDBJ whole genome shotgun (WGS) entry which is preliminary data.</text>
</comment>
<proteinExistence type="predicted"/>
<dbReference type="NCBIfam" id="TIGR03725">
    <property type="entry name" value="T6A_YeaZ"/>
    <property type="match status" value="1"/>
</dbReference>
<dbReference type="Proteomes" id="UP000234206">
    <property type="component" value="Unassembled WGS sequence"/>
</dbReference>
<dbReference type="GO" id="GO:0002949">
    <property type="term" value="P:tRNA threonylcarbamoyladenosine modification"/>
    <property type="evidence" value="ECO:0007669"/>
    <property type="project" value="InterPro"/>
</dbReference>
<feature type="domain" description="Gcp-like" evidence="1">
    <location>
        <begin position="42"/>
        <end position="165"/>
    </location>
</feature>
<dbReference type="GO" id="GO:0005829">
    <property type="term" value="C:cytosol"/>
    <property type="evidence" value="ECO:0007669"/>
    <property type="project" value="TreeGrafter"/>
</dbReference>
<sequence length="231" mass="23312">MLLALDTSTAAVTAAVHSGAPAVEEAAGVPGEVLAVRTVVDARAAGEQLAPVVEQALAEAGVGVDEVTDVVVGTGPGPFTGLRVGIATARVLALTSGARLHGVCSLDALAAAAREAGGVAADEPLLVATDARRKEVYWAHYASGLQRVAGPEVGRAADLPAALRALPVVGAGAGLYPEEFTGRRVGAGPDVDAAALARLAVDHPECLTGTEPLYLRRPDSQTPGQRKRVLL</sequence>
<accession>A0A2I1P8V1</accession>